<protein>
    <submittedName>
        <fullName evidence="1">Uncharacterized protein</fullName>
    </submittedName>
</protein>
<evidence type="ECO:0000313" key="1">
    <source>
        <dbReference type="EMBL" id="JAE02040.1"/>
    </source>
</evidence>
<organism evidence="1">
    <name type="scientific">Arundo donax</name>
    <name type="common">Giant reed</name>
    <name type="synonym">Donax arundinaceus</name>
    <dbReference type="NCBI Taxonomy" id="35708"/>
    <lineage>
        <taxon>Eukaryota</taxon>
        <taxon>Viridiplantae</taxon>
        <taxon>Streptophyta</taxon>
        <taxon>Embryophyta</taxon>
        <taxon>Tracheophyta</taxon>
        <taxon>Spermatophyta</taxon>
        <taxon>Magnoliopsida</taxon>
        <taxon>Liliopsida</taxon>
        <taxon>Poales</taxon>
        <taxon>Poaceae</taxon>
        <taxon>PACMAD clade</taxon>
        <taxon>Arundinoideae</taxon>
        <taxon>Arundineae</taxon>
        <taxon>Arundo</taxon>
    </lineage>
</organism>
<dbReference type="AlphaFoldDB" id="A0A0A9EMT9"/>
<sequence>MKEVIILVPKAMVWDRHRGTIKLRVASLCGGQKIPCTM</sequence>
<reference evidence="1" key="2">
    <citation type="journal article" date="2015" name="Data Brief">
        <title>Shoot transcriptome of the giant reed, Arundo donax.</title>
        <authorList>
            <person name="Barrero R.A."/>
            <person name="Guerrero F.D."/>
            <person name="Moolhuijzen P."/>
            <person name="Goolsby J.A."/>
            <person name="Tidwell J."/>
            <person name="Bellgard S.E."/>
            <person name="Bellgard M.I."/>
        </authorList>
    </citation>
    <scope>NUCLEOTIDE SEQUENCE</scope>
    <source>
        <tissue evidence="1">Shoot tissue taken approximately 20 cm above the soil surface</tissue>
    </source>
</reference>
<reference evidence="1" key="1">
    <citation type="submission" date="2014-09" db="EMBL/GenBank/DDBJ databases">
        <authorList>
            <person name="Magalhaes I.L.F."/>
            <person name="Oliveira U."/>
            <person name="Santos F.R."/>
            <person name="Vidigal T.H.D.A."/>
            <person name="Brescovit A.D."/>
            <person name="Santos A.J."/>
        </authorList>
    </citation>
    <scope>NUCLEOTIDE SEQUENCE</scope>
    <source>
        <tissue evidence="1">Shoot tissue taken approximately 20 cm above the soil surface</tissue>
    </source>
</reference>
<proteinExistence type="predicted"/>
<accession>A0A0A9EMT9</accession>
<name>A0A0A9EMT9_ARUDO</name>
<dbReference type="EMBL" id="GBRH01195856">
    <property type="protein sequence ID" value="JAE02040.1"/>
    <property type="molecule type" value="Transcribed_RNA"/>
</dbReference>